<name>A0A2J8IK06_PANTR</name>
<evidence type="ECO:0000256" key="2">
    <source>
        <dbReference type="ARBA" id="ARBA00022679"/>
    </source>
</evidence>
<gene>
    <name evidence="11" type="ORF">CK820_G0056615</name>
</gene>
<comment type="pathway">
    <text evidence="5">Aromatic compound metabolism; melatonin biosynthesis; melatonin from serotonin: step 1/2.</text>
</comment>
<dbReference type="PANTHER" id="PTHR43712">
    <property type="entry name" value="PUTATIVE (AFU_ORTHOLOGUE AFUA_4G14580)-RELATED"/>
    <property type="match status" value="1"/>
</dbReference>
<evidence type="ECO:0000256" key="6">
    <source>
        <dbReference type="ARBA" id="ARBA00039116"/>
    </source>
</evidence>
<keyword evidence="2" id="KW-0808">Transferase</keyword>
<evidence type="ECO:0000256" key="9">
    <source>
        <dbReference type="ARBA" id="ARBA00043260"/>
    </source>
</evidence>
<evidence type="ECO:0000313" key="11">
    <source>
        <dbReference type="EMBL" id="PNI10852.1"/>
    </source>
</evidence>
<sequence length="142" mass="15707">MRVAVPGSVRGGLLLPYLTDVSPFVFKPGDFFRDPLPSAELYVLCRILHDWPDDKVHKLLSRVAESCKPGAGLLLVETLLDEEKRVAQHALMQSLNMLVQTEGKERSLGEYQCLLKLHGFHQVQVVHLGGVLDAILATKVAP</sequence>
<accession>A0A2J8IK06</accession>
<evidence type="ECO:0000256" key="8">
    <source>
        <dbReference type="ARBA" id="ARBA00043054"/>
    </source>
</evidence>
<dbReference type="InterPro" id="IPR029063">
    <property type="entry name" value="SAM-dependent_MTases_sf"/>
</dbReference>
<evidence type="ECO:0000256" key="3">
    <source>
        <dbReference type="ARBA" id="ARBA00022691"/>
    </source>
</evidence>
<evidence type="ECO:0000313" key="12">
    <source>
        <dbReference type="Proteomes" id="UP000236370"/>
    </source>
</evidence>
<dbReference type="Proteomes" id="UP000236370">
    <property type="component" value="Unassembled WGS sequence"/>
</dbReference>
<evidence type="ECO:0000256" key="4">
    <source>
        <dbReference type="ARBA" id="ARBA00037645"/>
    </source>
</evidence>
<dbReference type="Gene3D" id="3.40.50.150">
    <property type="entry name" value="Vaccinia Virus protein VP39"/>
    <property type="match status" value="1"/>
</dbReference>
<dbReference type="EC" id="2.1.1.4" evidence="6"/>
<keyword evidence="9" id="KW-0471">Melatonin biosynthesis</keyword>
<proteinExistence type="predicted"/>
<evidence type="ECO:0000259" key="10">
    <source>
        <dbReference type="Pfam" id="PF00891"/>
    </source>
</evidence>
<dbReference type="AlphaFoldDB" id="A0A2J8IK06"/>
<evidence type="ECO:0000256" key="7">
    <source>
        <dbReference type="ARBA" id="ARBA00040730"/>
    </source>
</evidence>
<feature type="domain" description="O-methyltransferase C-terminal" evidence="10">
    <location>
        <begin position="24"/>
        <end position="120"/>
    </location>
</feature>
<dbReference type="PROSITE" id="PS51683">
    <property type="entry name" value="SAM_OMT_II"/>
    <property type="match status" value="1"/>
</dbReference>
<dbReference type="GO" id="GO:0017096">
    <property type="term" value="F:acetylserotonin O-methyltransferase activity"/>
    <property type="evidence" value="ECO:0007669"/>
    <property type="project" value="UniProtKB-EC"/>
</dbReference>
<evidence type="ECO:0000256" key="5">
    <source>
        <dbReference type="ARBA" id="ARBA00037926"/>
    </source>
</evidence>
<dbReference type="EMBL" id="NBAG03001871">
    <property type="protein sequence ID" value="PNI10852.1"/>
    <property type="molecule type" value="Genomic_DNA"/>
</dbReference>
<dbReference type="GO" id="GO:0030187">
    <property type="term" value="P:melatonin biosynthetic process"/>
    <property type="evidence" value="ECO:0007669"/>
    <property type="project" value="UniProtKB-KW"/>
</dbReference>
<dbReference type="InterPro" id="IPR016461">
    <property type="entry name" value="COMT-like"/>
</dbReference>
<protein>
    <recommendedName>
        <fullName evidence="7">Acetylserotonin O-methyltransferase</fullName>
        <ecNumber evidence="6">2.1.1.4</ecNumber>
    </recommendedName>
    <alternativeName>
        <fullName evidence="8">Hydroxyindole O-methyltransferase</fullName>
    </alternativeName>
</protein>
<reference evidence="11 12" key="1">
    <citation type="submission" date="2017-12" db="EMBL/GenBank/DDBJ databases">
        <title>High-resolution comparative analysis of great ape genomes.</title>
        <authorList>
            <person name="Pollen A."/>
            <person name="Hastie A."/>
            <person name="Hormozdiari F."/>
            <person name="Dougherty M."/>
            <person name="Liu R."/>
            <person name="Chaisson M."/>
            <person name="Hoppe E."/>
            <person name="Hill C."/>
            <person name="Pang A."/>
            <person name="Hillier L."/>
            <person name="Baker C."/>
            <person name="Armstrong J."/>
            <person name="Shendure J."/>
            <person name="Paten B."/>
            <person name="Wilson R."/>
            <person name="Chao H."/>
            <person name="Schneider V."/>
            <person name="Ventura M."/>
            <person name="Kronenberg Z."/>
            <person name="Murali S."/>
            <person name="Gordon D."/>
            <person name="Cantsilieris S."/>
            <person name="Munson K."/>
            <person name="Nelson B."/>
            <person name="Raja A."/>
            <person name="Underwood J."/>
            <person name="Diekhans M."/>
            <person name="Fiddes I."/>
            <person name="Haussler D."/>
            <person name="Eichler E."/>
        </authorList>
    </citation>
    <scope>NUCLEOTIDE SEQUENCE [LARGE SCALE GENOMIC DNA]</scope>
    <source>
        <strain evidence="11">Yerkes chimp pedigree #C0471</strain>
    </source>
</reference>
<keyword evidence="1" id="KW-0489">Methyltransferase</keyword>
<comment type="function">
    <text evidence="4">Catalyzes the transfer of a methyl group onto N-acetylserotonin, producing melatonin (N-acetyl-5-methoxytryptamine).</text>
</comment>
<dbReference type="PANTHER" id="PTHR43712:SF2">
    <property type="entry name" value="O-METHYLTRANSFERASE CICE"/>
    <property type="match status" value="1"/>
</dbReference>
<keyword evidence="3" id="KW-0949">S-adenosyl-L-methionine</keyword>
<comment type="caution">
    <text evidence="11">The sequence shown here is derived from an EMBL/GenBank/DDBJ whole genome shotgun (WGS) entry which is preliminary data.</text>
</comment>
<dbReference type="InterPro" id="IPR001077">
    <property type="entry name" value="COMT_C"/>
</dbReference>
<dbReference type="Pfam" id="PF00891">
    <property type="entry name" value="Methyltransf_2"/>
    <property type="match status" value="1"/>
</dbReference>
<organism evidence="11 12">
    <name type="scientific">Pan troglodytes</name>
    <name type="common">Chimpanzee</name>
    <dbReference type="NCBI Taxonomy" id="9598"/>
    <lineage>
        <taxon>Eukaryota</taxon>
        <taxon>Metazoa</taxon>
        <taxon>Chordata</taxon>
        <taxon>Craniata</taxon>
        <taxon>Vertebrata</taxon>
        <taxon>Euteleostomi</taxon>
        <taxon>Mammalia</taxon>
        <taxon>Eutheria</taxon>
        <taxon>Euarchontoglires</taxon>
        <taxon>Primates</taxon>
        <taxon>Haplorrhini</taxon>
        <taxon>Catarrhini</taxon>
        <taxon>Hominidae</taxon>
        <taxon>Pan</taxon>
    </lineage>
</organism>
<evidence type="ECO:0000256" key="1">
    <source>
        <dbReference type="ARBA" id="ARBA00022603"/>
    </source>
</evidence>
<dbReference type="GO" id="GO:0032259">
    <property type="term" value="P:methylation"/>
    <property type="evidence" value="ECO:0007669"/>
    <property type="project" value="UniProtKB-KW"/>
</dbReference>
<dbReference type="SUPFAM" id="SSF53335">
    <property type="entry name" value="S-adenosyl-L-methionine-dependent methyltransferases"/>
    <property type="match status" value="1"/>
</dbReference>